<proteinExistence type="predicted"/>
<dbReference type="Gene3D" id="1.25.40.10">
    <property type="entry name" value="Tetratricopeptide repeat domain"/>
    <property type="match status" value="1"/>
</dbReference>
<dbReference type="EMBL" id="JBHSAJ010000056">
    <property type="protein sequence ID" value="MFC3936635.1"/>
    <property type="molecule type" value="Genomic_DNA"/>
</dbReference>
<feature type="region of interest" description="Disordered" evidence="1">
    <location>
        <begin position="531"/>
        <end position="574"/>
    </location>
</feature>
<evidence type="ECO:0000256" key="2">
    <source>
        <dbReference type="SAM" id="Phobius"/>
    </source>
</evidence>
<dbReference type="Pfam" id="PF08238">
    <property type="entry name" value="Sel1"/>
    <property type="match status" value="5"/>
</dbReference>
<accession>A0ABV8DE46</accession>
<evidence type="ECO:0000313" key="4">
    <source>
        <dbReference type="Proteomes" id="UP001595693"/>
    </source>
</evidence>
<dbReference type="RefSeq" id="WP_055397807.1">
    <property type="nucleotide sequence ID" value="NZ_JBHSAJ010000056.1"/>
</dbReference>
<name>A0ABV8DE46_9BURK</name>
<dbReference type="InterPro" id="IPR006597">
    <property type="entry name" value="Sel1-like"/>
</dbReference>
<dbReference type="SUPFAM" id="SSF81901">
    <property type="entry name" value="HCP-like"/>
    <property type="match status" value="1"/>
</dbReference>
<sequence>MSYTIQIWEKPADWPWPTTKAEADAQYERAEAGPQVPMNPKFTAWAKAVEQRSPGFWDIYLGGPEMTDPTWGVGINTRASDWGAPFDDGWEQAVRLGLNLYDPQSGVHYLGNGDAPEEPDLPVQRAARARKAGDDATAWAEYRHWAARGNPHALYALGRALRFGTMGQRRHFDLAAALQLMGVHDAETRKDAQAFYGRFPEQAKERVQALMVRLKAAPGEQLLRIVDEERKAVDDAVARCEQLALYSRRRIEATDALEPAAAQGHEVAAFLHALDVVIGWEQPNYENARTWCQRAAEWDYEPAKRLLAVMHERGWGGPVDTQQTAKWNAAAQEQRQQALKKKQAQEASESPGGLSLAPMTPAAPAPAPVVWTGNPLRDLPGWYAREGDPHAAFHLGTSDEHGRYGGPVNLAEARAWYAQAAEAGHADATYNLGTFVESGKGGPKDAMVAKALFMLANTRGTTMQIADLRIKPQDQGPVRAVVTALREPGRLRAVLQERGLSPSIAAPGASSSAAVAGAVAAGLSATEWGRADGAPAAPVAPARAQPSQPPSPSRWRSRVDDEEEEDDGHRHGAQSSFSLHLGHVALAIGVANAVLLIAFFKPGASFRMGMFGLGLVAAFGAWRTARDFDWSPLARAVVAVLAAVPMVGMAVCLGLLFKAVRERG</sequence>
<feature type="region of interest" description="Disordered" evidence="1">
    <location>
        <begin position="327"/>
        <end position="363"/>
    </location>
</feature>
<keyword evidence="2" id="KW-0472">Membrane</keyword>
<feature type="transmembrane region" description="Helical" evidence="2">
    <location>
        <begin position="606"/>
        <end position="625"/>
    </location>
</feature>
<feature type="transmembrane region" description="Helical" evidence="2">
    <location>
        <begin position="577"/>
        <end position="599"/>
    </location>
</feature>
<keyword evidence="4" id="KW-1185">Reference proteome</keyword>
<dbReference type="PANTHER" id="PTHR43628:SF1">
    <property type="entry name" value="CHITIN SYNTHASE REGULATORY FACTOR 2-RELATED"/>
    <property type="match status" value="1"/>
</dbReference>
<gene>
    <name evidence="3" type="ORF">ACFOW3_18605</name>
</gene>
<evidence type="ECO:0000256" key="1">
    <source>
        <dbReference type="SAM" id="MobiDB-lite"/>
    </source>
</evidence>
<dbReference type="Proteomes" id="UP001595693">
    <property type="component" value="Unassembled WGS sequence"/>
</dbReference>
<dbReference type="SMART" id="SM00671">
    <property type="entry name" value="SEL1"/>
    <property type="match status" value="3"/>
</dbReference>
<comment type="caution">
    <text evidence="3">The sequence shown here is derived from an EMBL/GenBank/DDBJ whole genome shotgun (WGS) entry which is preliminary data.</text>
</comment>
<protein>
    <submittedName>
        <fullName evidence="3">Tetratricopeptide repeat protein</fullName>
    </submittedName>
</protein>
<evidence type="ECO:0000313" key="3">
    <source>
        <dbReference type="EMBL" id="MFC3936635.1"/>
    </source>
</evidence>
<keyword evidence="2" id="KW-0812">Transmembrane</keyword>
<keyword evidence="2" id="KW-1133">Transmembrane helix</keyword>
<organism evidence="3 4">
    <name type="scientific">Acidovorax facilis</name>
    <dbReference type="NCBI Taxonomy" id="12917"/>
    <lineage>
        <taxon>Bacteria</taxon>
        <taxon>Pseudomonadati</taxon>
        <taxon>Pseudomonadota</taxon>
        <taxon>Betaproteobacteria</taxon>
        <taxon>Burkholderiales</taxon>
        <taxon>Comamonadaceae</taxon>
        <taxon>Acidovorax</taxon>
    </lineage>
</organism>
<dbReference type="InterPro" id="IPR011990">
    <property type="entry name" value="TPR-like_helical_dom_sf"/>
</dbReference>
<dbReference type="InterPro" id="IPR052945">
    <property type="entry name" value="Mitotic_Regulator"/>
</dbReference>
<dbReference type="PANTHER" id="PTHR43628">
    <property type="entry name" value="ACTIVATOR OF C KINASE PROTEIN 1-RELATED"/>
    <property type="match status" value="1"/>
</dbReference>
<feature type="transmembrane region" description="Helical" evidence="2">
    <location>
        <begin position="637"/>
        <end position="657"/>
    </location>
</feature>
<reference evidence="4" key="1">
    <citation type="journal article" date="2019" name="Int. J. Syst. Evol. Microbiol.">
        <title>The Global Catalogue of Microorganisms (GCM) 10K type strain sequencing project: providing services to taxonomists for standard genome sequencing and annotation.</title>
        <authorList>
            <consortium name="The Broad Institute Genomics Platform"/>
            <consortium name="The Broad Institute Genome Sequencing Center for Infectious Disease"/>
            <person name="Wu L."/>
            <person name="Ma J."/>
        </authorList>
    </citation>
    <scope>NUCLEOTIDE SEQUENCE [LARGE SCALE GENOMIC DNA]</scope>
    <source>
        <strain evidence="4">CCUG 2113</strain>
    </source>
</reference>
<feature type="compositionally biased region" description="Low complexity" evidence="1">
    <location>
        <begin position="531"/>
        <end position="546"/>
    </location>
</feature>